<dbReference type="EMBL" id="OAOP01000002">
    <property type="protein sequence ID" value="SNX68334.1"/>
    <property type="molecule type" value="Genomic_DNA"/>
</dbReference>
<name>A0A285CL90_9BACI</name>
<keyword evidence="8" id="KW-1185">Reference proteome</keyword>
<protein>
    <submittedName>
        <fullName evidence="7">LytR family transcriptional attenuator</fullName>
    </submittedName>
</protein>
<feature type="domain" description="Cell envelope-related transcriptional attenuator" evidence="6">
    <location>
        <begin position="126"/>
        <end position="185"/>
    </location>
</feature>
<sequence length="291" mass="32627">MFKLFTGFLLIIGSLLVGCMLWWVNQEDVSNPNLEQESYWNPIDEVPNLPDLLSEENEEPSQHGNSEKTFLLVAEQKNRDANSLPAVFAQLEPESNDIKMTEIAISDLFQENVISDIEQADIKNKAEEHFNTMIDYMITVDVEGFAKLVNDIVPEGIEVTITDDMVNELGLNKEAGTYTLHGEDLFSNEFGLVLMQPEVISTLKDTITSNLEGIEGMIKIPSLLKESQKYVKTDMDFNQLLSLVSSLATDVEQVKLESVPVEGEADIDVGTEEHQLEAYQPEIDSFYQAGL</sequence>
<evidence type="ECO:0000256" key="4">
    <source>
        <dbReference type="ARBA" id="ARBA00022989"/>
    </source>
</evidence>
<dbReference type="RefSeq" id="WP_097157656.1">
    <property type="nucleotide sequence ID" value="NZ_JBEPMQ010000001.1"/>
</dbReference>
<organism evidence="7 8">
    <name type="scientific">Bacillus oleivorans</name>
    <dbReference type="NCBI Taxonomy" id="1448271"/>
    <lineage>
        <taxon>Bacteria</taxon>
        <taxon>Bacillati</taxon>
        <taxon>Bacillota</taxon>
        <taxon>Bacilli</taxon>
        <taxon>Bacillales</taxon>
        <taxon>Bacillaceae</taxon>
        <taxon>Bacillus</taxon>
    </lineage>
</organism>
<proteinExistence type="inferred from homology"/>
<evidence type="ECO:0000256" key="3">
    <source>
        <dbReference type="ARBA" id="ARBA00022968"/>
    </source>
</evidence>
<evidence type="ECO:0000313" key="8">
    <source>
        <dbReference type="Proteomes" id="UP000219546"/>
    </source>
</evidence>
<evidence type="ECO:0000313" key="7">
    <source>
        <dbReference type="EMBL" id="SNX68334.1"/>
    </source>
</evidence>
<dbReference type="Gene3D" id="3.40.630.190">
    <property type="entry name" value="LCP protein"/>
    <property type="match status" value="1"/>
</dbReference>
<keyword evidence="3" id="KW-0735">Signal-anchor</keyword>
<comment type="similarity">
    <text evidence="1">Belongs to the LytR/CpsA/Psr (LCP) family.</text>
</comment>
<dbReference type="Proteomes" id="UP000219546">
    <property type="component" value="Unassembled WGS sequence"/>
</dbReference>
<keyword evidence="2 5" id="KW-0812">Transmembrane</keyword>
<dbReference type="AlphaFoldDB" id="A0A285CL90"/>
<dbReference type="InterPro" id="IPR004474">
    <property type="entry name" value="LytR_CpsA_psr"/>
</dbReference>
<reference evidence="7 8" key="1">
    <citation type="submission" date="2017-08" db="EMBL/GenBank/DDBJ databases">
        <authorList>
            <person name="de Groot N.N."/>
        </authorList>
    </citation>
    <scope>NUCLEOTIDE SEQUENCE [LARGE SCALE GENOMIC DNA]</scope>
    <source>
        <strain evidence="7 8">JC228</strain>
    </source>
</reference>
<keyword evidence="5" id="KW-0472">Membrane</keyword>
<dbReference type="InterPro" id="IPR050922">
    <property type="entry name" value="LytR/CpsA/Psr_CW_biosynth"/>
</dbReference>
<dbReference type="PANTHER" id="PTHR33392">
    <property type="entry name" value="POLYISOPRENYL-TEICHOIC ACID--PEPTIDOGLYCAN TEICHOIC ACID TRANSFERASE TAGU"/>
    <property type="match status" value="1"/>
</dbReference>
<dbReference type="Pfam" id="PF03816">
    <property type="entry name" value="LytR_cpsA_psr"/>
    <property type="match status" value="1"/>
</dbReference>
<gene>
    <name evidence="7" type="ORF">SAMN05877753_102475</name>
</gene>
<evidence type="ECO:0000256" key="2">
    <source>
        <dbReference type="ARBA" id="ARBA00022692"/>
    </source>
</evidence>
<keyword evidence="4 5" id="KW-1133">Transmembrane helix</keyword>
<dbReference type="OrthoDB" id="9782542at2"/>
<dbReference type="PANTHER" id="PTHR33392:SF6">
    <property type="entry name" value="POLYISOPRENYL-TEICHOIC ACID--PEPTIDOGLYCAN TEICHOIC ACID TRANSFERASE TAGU"/>
    <property type="match status" value="1"/>
</dbReference>
<evidence type="ECO:0000256" key="1">
    <source>
        <dbReference type="ARBA" id="ARBA00006068"/>
    </source>
</evidence>
<dbReference type="GO" id="GO:0071555">
    <property type="term" value="P:cell wall organization"/>
    <property type="evidence" value="ECO:0007669"/>
    <property type="project" value="UniProtKB-KW"/>
</dbReference>
<feature type="transmembrane region" description="Helical" evidence="5">
    <location>
        <begin position="7"/>
        <end position="24"/>
    </location>
</feature>
<accession>A0A285CL90</accession>
<evidence type="ECO:0000259" key="6">
    <source>
        <dbReference type="Pfam" id="PF03816"/>
    </source>
</evidence>
<dbReference type="PROSITE" id="PS51257">
    <property type="entry name" value="PROKAR_LIPOPROTEIN"/>
    <property type="match status" value="1"/>
</dbReference>
<evidence type="ECO:0000256" key="5">
    <source>
        <dbReference type="SAM" id="Phobius"/>
    </source>
</evidence>